<keyword evidence="2" id="KW-1185">Reference proteome</keyword>
<gene>
    <name evidence="1" type="ORF">BCR24_02510</name>
</gene>
<evidence type="ECO:0000313" key="2">
    <source>
        <dbReference type="Proteomes" id="UP000094469"/>
    </source>
</evidence>
<dbReference type="AlphaFoldDB" id="A0A1E5HD27"/>
<accession>A0A1E5HD27</accession>
<organism evidence="1 2">
    <name type="scientific">Enterococcus ureilyticus</name>
    <dbReference type="NCBI Taxonomy" id="1131292"/>
    <lineage>
        <taxon>Bacteria</taxon>
        <taxon>Bacillati</taxon>
        <taxon>Bacillota</taxon>
        <taxon>Bacilli</taxon>
        <taxon>Lactobacillales</taxon>
        <taxon>Enterococcaceae</taxon>
        <taxon>Enterococcus</taxon>
    </lineage>
</organism>
<name>A0A1E5HD27_9ENTE</name>
<dbReference type="EMBL" id="MIKC01000012">
    <property type="protein sequence ID" value="OEG22847.1"/>
    <property type="molecule type" value="Genomic_DNA"/>
</dbReference>
<dbReference type="OrthoDB" id="2225414at2"/>
<dbReference type="RefSeq" id="WP_069640008.1">
    <property type="nucleotide sequence ID" value="NZ_JAFBEZ010000002.1"/>
</dbReference>
<evidence type="ECO:0000313" key="1">
    <source>
        <dbReference type="EMBL" id="OEG22847.1"/>
    </source>
</evidence>
<comment type="caution">
    <text evidence="1">The sequence shown here is derived from an EMBL/GenBank/DDBJ whole genome shotgun (WGS) entry which is preliminary data.</text>
</comment>
<reference evidence="2" key="1">
    <citation type="submission" date="2016-09" db="EMBL/GenBank/DDBJ databases">
        <authorList>
            <person name="Gulvik C.A."/>
        </authorList>
    </citation>
    <scope>NUCLEOTIDE SEQUENCE [LARGE SCALE GENOMIC DNA]</scope>
    <source>
        <strain evidence="2">LMG 26676</strain>
    </source>
</reference>
<proteinExistence type="predicted"/>
<dbReference type="Proteomes" id="UP000094469">
    <property type="component" value="Unassembled WGS sequence"/>
</dbReference>
<sequence length="63" mass="7536">MTLNIDKSKLTIMGVQFDSQKDFKGVWYALSTNMIEGWEPEKHDVEEMKHYIVRKNKEQLYRG</sequence>
<protein>
    <submittedName>
        <fullName evidence="1">Uncharacterized protein</fullName>
    </submittedName>
</protein>